<proteinExistence type="predicted"/>
<dbReference type="RefSeq" id="WP_087299824.1">
    <property type="nucleotide sequence ID" value="NZ_NFKP01000003.1"/>
</dbReference>
<protein>
    <submittedName>
        <fullName evidence="1">Uncharacterized protein</fullName>
    </submittedName>
</protein>
<evidence type="ECO:0000313" key="2">
    <source>
        <dbReference type="Proteomes" id="UP000196386"/>
    </source>
</evidence>
<dbReference type="GO" id="GO:0003676">
    <property type="term" value="F:nucleic acid binding"/>
    <property type="evidence" value="ECO:0007669"/>
    <property type="project" value="InterPro"/>
</dbReference>
<evidence type="ECO:0000313" key="1">
    <source>
        <dbReference type="EMBL" id="OUP70656.1"/>
    </source>
</evidence>
<accession>A0A1Y4MPL3</accession>
<dbReference type="EMBL" id="NFKP01000003">
    <property type="protein sequence ID" value="OUP70656.1"/>
    <property type="molecule type" value="Genomic_DNA"/>
</dbReference>
<dbReference type="AlphaFoldDB" id="A0A1Y4MPL3"/>
<organism evidence="1 2">
    <name type="scientific">Anaerotruncus colihominis</name>
    <dbReference type="NCBI Taxonomy" id="169435"/>
    <lineage>
        <taxon>Bacteria</taxon>
        <taxon>Bacillati</taxon>
        <taxon>Bacillota</taxon>
        <taxon>Clostridia</taxon>
        <taxon>Eubacteriales</taxon>
        <taxon>Oscillospiraceae</taxon>
        <taxon>Anaerotruncus</taxon>
    </lineage>
</organism>
<reference evidence="2" key="1">
    <citation type="submission" date="2017-04" db="EMBL/GenBank/DDBJ databases">
        <title>Function of individual gut microbiota members based on whole genome sequencing of pure cultures obtained from chicken caecum.</title>
        <authorList>
            <person name="Medvecky M."/>
            <person name="Cejkova D."/>
            <person name="Polansky O."/>
            <person name="Karasova D."/>
            <person name="Kubasova T."/>
            <person name="Cizek A."/>
            <person name="Rychlik I."/>
        </authorList>
    </citation>
    <scope>NUCLEOTIDE SEQUENCE [LARGE SCALE GENOMIC DNA]</scope>
    <source>
        <strain evidence="2">An175</strain>
    </source>
</reference>
<dbReference type="Proteomes" id="UP000196386">
    <property type="component" value="Unassembled WGS sequence"/>
</dbReference>
<comment type="caution">
    <text evidence="1">The sequence shown here is derived from an EMBL/GenBank/DDBJ whole genome shotgun (WGS) entry which is preliminary data.</text>
</comment>
<dbReference type="InterPro" id="IPR036397">
    <property type="entry name" value="RNaseH_sf"/>
</dbReference>
<sequence>MDERFRQYKNLFKVQATDGNQQMQYYGTDPCVRFHPRRRFAVGIDPATKNTGIYVRSIDEDRNPALRKLRVLIDVSNRGLPNKETYFRMLVDLFKNIFNGIQIDFVFIEEPFKDQAFSSMKEKLTEFRGLMNLLKIDVPAFYTAQFYFVQPGTWRKHFLSDKRHDGMRRDRDLLKAAAMEETVCRYPKLEEYGRSFRRIPDSYDAVGVLEGGAEEVFYNNHWGLRRFSSIMKPKVQNYFAYYDTVSVCEPNIEDFVEKYLEQGFGGNTQWLLQDRGLSVYVVDDTEGCSTDYIVSSIVSETNKVCMIVFKSYDRYLDVIRAGRKNLNLGEEQAFFCIAWRASEAKKVLDGDSYTSFIELPKLFGVGGE</sequence>
<dbReference type="Gene3D" id="3.30.420.10">
    <property type="entry name" value="Ribonuclease H-like superfamily/Ribonuclease H"/>
    <property type="match status" value="1"/>
</dbReference>
<gene>
    <name evidence="1" type="ORF">B5F11_04220</name>
</gene>
<name>A0A1Y4MPL3_9FIRM</name>